<keyword evidence="5" id="KW-0597">Phosphoprotein</keyword>
<dbReference type="Gene3D" id="3.30.70.270">
    <property type="match status" value="1"/>
</dbReference>
<dbReference type="FunFam" id="3.30.70.270:FF:000001">
    <property type="entry name" value="Diguanylate cyclase domain protein"/>
    <property type="match status" value="1"/>
</dbReference>
<dbReference type="InterPro" id="IPR043128">
    <property type="entry name" value="Rev_trsase/Diguanyl_cyclase"/>
</dbReference>
<evidence type="ECO:0000259" key="7">
    <source>
        <dbReference type="PROSITE" id="PS50887"/>
    </source>
</evidence>
<proteinExistence type="predicted"/>
<gene>
    <name evidence="8" type="ordered locus">Pcar_1177</name>
</gene>
<dbReference type="Pfam" id="PF00990">
    <property type="entry name" value="GGDEF"/>
    <property type="match status" value="1"/>
</dbReference>
<dbReference type="PROSITE" id="PS50887">
    <property type="entry name" value="GGDEF"/>
    <property type="match status" value="1"/>
</dbReference>
<feature type="modified residue" description="4-aspartylphosphate" evidence="5">
    <location>
        <position position="51"/>
    </location>
</feature>
<dbReference type="Gene3D" id="3.40.50.2300">
    <property type="match status" value="1"/>
</dbReference>
<dbReference type="eggNOG" id="COG3706">
    <property type="taxonomic scope" value="Bacteria"/>
</dbReference>
<dbReference type="SMART" id="SM00267">
    <property type="entry name" value="GGDEF"/>
    <property type="match status" value="1"/>
</dbReference>
<evidence type="ECO:0000256" key="5">
    <source>
        <dbReference type="PROSITE-ProRule" id="PRU00169"/>
    </source>
</evidence>
<accession>Q3A5D1</accession>
<protein>
    <recommendedName>
        <fullName evidence="1">diguanylate cyclase</fullName>
        <ecNumber evidence="1">2.7.7.65</ecNumber>
    </recommendedName>
</protein>
<evidence type="ECO:0000259" key="6">
    <source>
        <dbReference type="PROSITE" id="PS50110"/>
    </source>
</evidence>
<evidence type="ECO:0000256" key="4">
    <source>
        <dbReference type="ARBA" id="ARBA00034247"/>
    </source>
</evidence>
<dbReference type="PANTHER" id="PTHR45138">
    <property type="entry name" value="REGULATORY COMPONENTS OF SENSORY TRANSDUCTION SYSTEM"/>
    <property type="match status" value="1"/>
</dbReference>
<dbReference type="SUPFAM" id="SSF55781">
    <property type="entry name" value="GAF domain-like"/>
    <property type="match status" value="1"/>
</dbReference>
<dbReference type="InterPro" id="IPR050469">
    <property type="entry name" value="Diguanylate_Cyclase"/>
</dbReference>
<dbReference type="STRING" id="338963.Pcar_1177"/>
<reference evidence="8 9" key="2">
    <citation type="journal article" date="2012" name="BMC Genomics">
        <title>The genome of Pelobacter carbinolicus reveals surprising metabolic capabilities and physiological features.</title>
        <authorList>
            <person name="Aklujkar M."/>
            <person name="Haveman S.A."/>
            <person name="Didonato R.Jr."/>
            <person name="Chertkov O."/>
            <person name="Han C.S."/>
            <person name="Land M.L."/>
            <person name="Brown P."/>
            <person name="Lovley D.R."/>
        </authorList>
    </citation>
    <scope>NUCLEOTIDE SEQUENCE [LARGE SCALE GENOMIC DNA]</scope>
    <source>
        <strain evidence="9">DSM 2380 / NBRC 103641 / GraBd1</strain>
    </source>
</reference>
<dbReference type="GO" id="GO:0000160">
    <property type="term" value="P:phosphorelay signal transduction system"/>
    <property type="evidence" value="ECO:0007669"/>
    <property type="project" value="InterPro"/>
</dbReference>
<dbReference type="Proteomes" id="UP000002534">
    <property type="component" value="Chromosome"/>
</dbReference>
<dbReference type="SMART" id="SM00065">
    <property type="entry name" value="GAF"/>
    <property type="match status" value="1"/>
</dbReference>
<keyword evidence="3" id="KW-0418">Kinase</keyword>
<dbReference type="KEGG" id="pca:Pcar_1177"/>
<evidence type="ECO:0000256" key="1">
    <source>
        <dbReference type="ARBA" id="ARBA00012528"/>
    </source>
</evidence>
<dbReference type="RefSeq" id="WP_011340900.1">
    <property type="nucleotide sequence ID" value="NC_007498.2"/>
</dbReference>
<dbReference type="GO" id="GO:0043709">
    <property type="term" value="P:cell adhesion involved in single-species biofilm formation"/>
    <property type="evidence" value="ECO:0007669"/>
    <property type="project" value="TreeGrafter"/>
</dbReference>
<dbReference type="InterPro" id="IPR000160">
    <property type="entry name" value="GGDEF_dom"/>
</dbReference>
<evidence type="ECO:0000313" key="8">
    <source>
        <dbReference type="EMBL" id="ABA88426.1"/>
    </source>
</evidence>
<dbReference type="GO" id="GO:0016301">
    <property type="term" value="F:kinase activity"/>
    <property type="evidence" value="ECO:0007669"/>
    <property type="project" value="UniProtKB-KW"/>
</dbReference>
<reference evidence="9" key="1">
    <citation type="submission" date="2005-10" db="EMBL/GenBank/DDBJ databases">
        <title>Complete sequence of Pelobacter carbinolicus DSM 2380.</title>
        <authorList>
            <person name="Copeland A."/>
            <person name="Lucas S."/>
            <person name="Lapidus A."/>
            <person name="Barry K."/>
            <person name="Detter J.C."/>
            <person name="Glavina T."/>
            <person name="Hammon N."/>
            <person name="Israni S."/>
            <person name="Pitluck S."/>
            <person name="Chertkov O."/>
            <person name="Schmutz J."/>
            <person name="Larimer F."/>
            <person name="Land M."/>
            <person name="Kyrpides N."/>
            <person name="Ivanova N."/>
            <person name="Richardson P."/>
        </authorList>
    </citation>
    <scope>NUCLEOTIDE SEQUENCE [LARGE SCALE GENOMIC DNA]</scope>
    <source>
        <strain evidence="9">DSM 2380 / NBRC 103641 / GraBd1</strain>
    </source>
</reference>
<comment type="catalytic activity">
    <reaction evidence="4">
        <text>2 GTP = 3',3'-c-di-GMP + 2 diphosphate</text>
        <dbReference type="Rhea" id="RHEA:24898"/>
        <dbReference type="ChEBI" id="CHEBI:33019"/>
        <dbReference type="ChEBI" id="CHEBI:37565"/>
        <dbReference type="ChEBI" id="CHEBI:58805"/>
        <dbReference type="EC" id="2.7.7.65"/>
    </reaction>
</comment>
<keyword evidence="2" id="KW-0808">Transferase</keyword>
<dbReference type="GO" id="GO:0052621">
    <property type="term" value="F:diguanylate cyclase activity"/>
    <property type="evidence" value="ECO:0007669"/>
    <property type="project" value="UniProtKB-EC"/>
</dbReference>
<evidence type="ECO:0000256" key="3">
    <source>
        <dbReference type="ARBA" id="ARBA00022777"/>
    </source>
</evidence>
<dbReference type="InterPro" id="IPR029016">
    <property type="entry name" value="GAF-like_dom_sf"/>
</dbReference>
<dbReference type="EMBL" id="CP000142">
    <property type="protein sequence ID" value="ABA88426.1"/>
    <property type="molecule type" value="Genomic_DNA"/>
</dbReference>
<name>Q3A5D1_SYNC1</name>
<evidence type="ECO:0000256" key="2">
    <source>
        <dbReference type="ARBA" id="ARBA00022679"/>
    </source>
</evidence>
<dbReference type="AlphaFoldDB" id="Q3A5D1"/>
<dbReference type="SUPFAM" id="SSF52172">
    <property type="entry name" value="CheY-like"/>
    <property type="match status" value="1"/>
</dbReference>
<dbReference type="Pfam" id="PF13185">
    <property type="entry name" value="GAF_2"/>
    <property type="match status" value="1"/>
</dbReference>
<dbReference type="CDD" id="cd01949">
    <property type="entry name" value="GGDEF"/>
    <property type="match status" value="1"/>
</dbReference>
<feature type="domain" description="GGDEF" evidence="7">
    <location>
        <begin position="335"/>
        <end position="468"/>
    </location>
</feature>
<dbReference type="EC" id="2.7.7.65" evidence="1"/>
<dbReference type="InterPro" id="IPR003018">
    <property type="entry name" value="GAF"/>
</dbReference>
<organism evidence="8 9">
    <name type="scientific">Syntrophotalea carbinolica (strain DSM 2380 / NBRC 103641 / GraBd1)</name>
    <name type="common">Pelobacter carbinolicus</name>
    <dbReference type="NCBI Taxonomy" id="338963"/>
    <lineage>
        <taxon>Bacteria</taxon>
        <taxon>Pseudomonadati</taxon>
        <taxon>Thermodesulfobacteriota</taxon>
        <taxon>Desulfuromonadia</taxon>
        <taxon>Desulfuromonadales</taxon>
        <taxon>Syntrophotaleaceae</taxon>
        <taxon>Syntrophotalea</taxon>
    </lineage>
</organism>
<dbReference type="InterPro" id="IPR001789">
    <property type="entry name" value="Sig_transdc_resp-reg_receiver"/>
</dbReference>
<dbReference type="Gene3D" id="3.30.450.40">
    <property type="match status" value="1"/>
</dbReference>
<dbReference type="SMART" id="SM00448">
    <property type="entry name" value="REC"/>
    <property type="match status" value="1"/>
</dbReference>
<dbReference type="GO" id="GO:0005886">
    <property type="term" value="C:plasma membrane"/>
    <property type="evidence" value="ECO:0007669"/>
    <property type="project" value="TreeGrafter"/>
</dbReference>
<dbReference type="Pfam" id="PF00072">
    <property type="entry name" value="Response_reg"/>
    <property type="match status" value="1"/>
</dbReference>
<dbReference type="OrthoDB" id="9759607at2"/>
<sequence>MRKVLVIDQQVFSRIKLKDSLSSEYFVLEANNEKEAVGLAKTNPPDLVILDMEMLGENSSSVCRKLKETRETKNIPLILLYTNEQRDDIANGLHSGADDYLTKPFNPNDLLARIEIHLRTRDYYADLRKIDLLMLLELTEIISVTRNPKRILSIIVERMIETIDVSRCSIIGINDFGELLVIASSDLPENKEIKLNLKRYPEIEKALSTQRPIVVQDVKSNPLMKSVRENIKDLPDNSIFVVPIVKKQNVIGTFFLRTASPLKDGITDRIFKLCQIIASISGNALENAMIFESMETNKKLLEELSVRDSLTQLYNHQYYHTRFEEEFSRAQRYDLPLSCIFFDIDDFKKINDRYGHLTGDMVLRQIARLIKKLLRKSDISARYGGEEFAICLPNTGTDSANQFAERLLVLIRELSIQQLKGEHVTVSMGTSTYMNNNVASYRELIQLADKAMYQAKESGKNRICCANILS</sequence>
<dbReference type="NCBIfam" id="TIGR00254">
    <property type="entry name" value="GGDEF"/>
    <property type="match status" value="1"/>
</dbReference>
<dbReference type="PROSITE" id="PS50110">
    <property type="entry name" value="RESPONSE_REGULATORY"/>
    <property type="match status" value="1"/>
</dbReference>
<feature type="domain" description="Response regulatory" evidence="6">
    <location>
        <begin position="3"/>
        <end position="118"/>
    </location>
</feature>
<keyword evidence="9" id="KW-1185">Reference proteome</keyword>
<dbReference type="GO" id="GO:1902201">
    <property type="term" value="P:negative regulation of bacterial-type flagellum-dependent cell motility"/>
    <property type="evidence" value="ECO:0007669"/>
    <property type="project" value="TreeGrafter"/>
</dbReference>
<dbReference type="InterPro" id="IPR011006">
    <property type="entry name" value="CheY-like_superfamily"/>
</dbReference>
<dbReference type="HOGENOM" id="CLU_000445_11_28_7"/>
<evidence type="ECO:0000313" key="9">
    <source>
        <dbReference type="Proteomes" id="UP000002534"/>
    </source>
</evidence>
<dbReference type="PANTHER" id="PTHR45138:SF9">
    <property type="entry name" value="DIGUANYLATE CYCLASE DGCM-RELATED"/>
    <property type="match status" value="1"/>
</dbReference>
<dbReference type="SUPFAM" id="SSF55073">
    <property type="entry name" value="Nucleotide cyclase"/>
    <property type="match status" value="1"/>
</dbReference>
<dbReference type="InterPro" id="IPR029787">
    <property type="entry name" value="Nucleotide_cyclase"/>
</dbReference>